<dbReference type="InterPro" id="IPR042112">
    <property type="entry name" value="P_AcTrfase_dom2"/>
</dbReference>
<dbReference type="Pfam" id="PF01515">
    <property type="entry name" value="PTA_PTB"/>
    <property type="match status" value="1"/>
</dbReference>
<evidence type="ECO:0000256" key="1">
    <source>
        <dbReference type="ARBA" id="ARBA00000705"/>
    </source>
</evidence>
<proteinExistence type="inferred from homology"/>
<dbReference type="InterPro" id="IPR042113">
    <property type="entry name" value="P_AcTrfase_dom1"/>
</dbReference>
<dbReference type="AlphaFoldDB" id="A0A2U2N657"/>
<dbReference type="Gene3D" id="3.40.50.10750">
    <property type="entry name" value="Isocitrate/Isopropylmalate dehydrogenase-like"/>
    <property type="match status" value="1"/>
</dbReference>
<accession>A0A2U2N657</accession>
<sequence length="334" mass="34612">MQAARDAAADYLAGLPCPAGRVVLPEGEDPRVLEAARLLADEGRAQPVVLGAAEALQQAAATQGLSLDGIETLDPQEPARIERYALAYCASRPRATPGMARRLLRRPLYLAAMMLQAGEADALAAGVTAPTRRVIEAGQLTVGLAPGVSMPSSCFLMLVPGFRGQAVAPLLFADCAVNPHPDAEALASIALATARNAHRLLQEPPRVALLAFSTHGSAPDPALTSIREACARIRERAPDLAVDGELQADAALVGTIAARKQRHQSGVAGNANVLVFPDLNAGNIAYKLVQHLAGATAIGPILQGFARPIVDLSRGAAPAEIAATARIALTLSQD</sequence>
<dbReference type="GO" id="GO:0008959">
    <property type="term" value="F:phosphate acetyltransferase activity"/>
    <property type="evidence" value="ECO:0007669"/>
    <property type="project" value="UniProtKB-EC"/>
</dbReference>
<evidence type="ECO:0000256" key="3">
    <source>
        <dbReference type="ARBA" id="ARBA00022679"/>
    </source>
</evidence>
<dbReference type="Proteomes" id="UP000245474">
    <property type="component" value="Unassembled WGS sequence"/>
</dbReference>
<organism evidence="6 7">
    <name type="scientific">Sediminicurvatus halobius</name>
    <dbReference type="NCBI Taxonomy" id="2182432"/>
    <lineage>
        <taxon>Bacteria</taxon>
        <taxon>Pseudomonadati</taxon>
        <taxon>Pseudomonadota</taxon>
        <taxon>Gammaproteobacteria</taxon>
        <taxon>Chromatiales</taxon>
        <taxon>Ectothiorhodospiraceae</taxon>
        <taxon>Sediminicurvatus</taxon>
    </lineage>
</organism>
<dbReference type="InterPro" id="IPR012147">
    <property type="entry name" value="P_Ac_Bu_trans"/>
</dbReference>
<dbReference type="PIRSF" id="PIRSF000428">
    <property type="entry name" value="P_Ac_trans"/>
    <property type="match status" value="1"/>
</dbReference>
<dbReference type="OrthoDB" id="9808984at2"/>
<comment type="caution">
    <text evidence="6">The sequence shown here is derived from an EMBL/GenBank/DDBJ whole genome shotgun (WGS) entry which is preliminary data.</text>
</comment>
<keyword evidence="7" id="KW-1185">Reference proteome</keyword>
<dbReference type="EMBL" id="QFFI01000005">
    <property type="protein sequence ID" value="PWG64558.1"/>
    <property type="molecule type" value="Genomic_DNA"/>
</dbReference>
<protein>
    <submittedName>
        <fullName evidence="6">Phosphate acetyltransferase</fullName>
    </submittedName>
</protein>
<evidence type="ECO:0000313" key="6">
    <source>
        <dbReference type="EMBL" id="PWG64558.1"/>
    </source>
</evidence>
<evidence type="ECO:0000256" key="2">
    <source>
        <dbReference type="ARBA" id="ARBA00005656"/>
    </source>
</evidence>
<dbReference type="InterPro" id="IPR050500">
    <property type="entry name" value="Phos_Acetyltrans/Butyryltrans"/>
</dbReference>
<dbReference type="SUPFAM" id="SSF53659">
    <property type="entry name" value="Isocitrate/Isopropylmalate dehydrogenase-like"/>
    <property type="match status" value="1"/>
</dbReference>
<evidence type="ECO:0000313" key="7">
    <source>
        <dbReference type="Proteomes" id="UP000245474"/>
    </source>
</evidence>
<comment type="similarity">
    <text evidence="2">Belongs to the phosphate acetyltransferase and butyryltransferase family.</text>
</comment>
<dbReference type="Gene3D" id="3.40.50.10950">
    <property type="match status" value="1"/>
</dbReference>
<dbReference type="RefSeq" id="WP_109676632.1">
    <property type="nucleotide sequence ID" value="NZ_CP086615.1"/>
</dbReference>
<gene>
    <name evidence="6" type="ORF">DEM34_04315</name>
</gene>
<dbReference type="PANTHER" id="PTHR43356:SF3">
    <property type="entry name" value="PHOSPHATE ACETYLTRANSFERASE"/>
    <property type="match status" value="1"/>
</dbReference>
<dbReference type="PANTHER" id="PTHR43356">
    <property type="entry name" value="PHOSPHATE ACETYLTRANSFERASE"/>
    <property type="match status" value="1"/>
</dbReference>
<keyword evidence="3 6" id="KW-0808">Transferase</keyword>
<comment type="catalytic activity">
    <reaction evidence="1">
        <text>acetyl-CoA + phosphate = acetyl phosphate + CoA</text>
        <dbReference type="Rhea" id="RHEA:19521"/>
        <dbReference type="ChEBI" id="CHEBI:22191"/>
        <dbReference type="ChEBI" id="CHEBI:43474"/>
        <dbReference type="ChEBI" id="CHEBI:57287"/>
        <dbReference type="ChEBI" id="CHEBI:57288"/>
        <dbReference type="EC" id="2.3.1.8"/>
    </reaction>
</comment>
<name>A0A2U2N657_9GAMM</name>
<evidence type="ECO:0000259" key="5">
    <source>
        <dbReference type="Pfam" id="PF01515"/>
    </source>
</evidence>
<evidence type="ECO:0000256" key="4">
    <source>
        <dbReference type="ARBA" id="ARBA00023315"/>
    </source>
</evidence>
<reference evidence="6 7" key="1">
    <citation type="submission" date="2018-05" db="EMBL/GenBank/DDBJ databases">
        <title>Spiribacter halobius sp. nov., a moderately halophilic bacterium isolated from marine solar saltern.</title>
        <authorList>
            <person name="Zheng W.-S."/>
            <person name="Lu D.-C."/>
            <person name="Du Z.-J."/>
        </authorList>
    </citation>
    <scope>NUCLEOTIDE SEQUENCE [LARGE SCALE GENOMIC DNA]</scope>
    <source>
        <strain evidence="6 7">E85</strain>
    </source>
</reference>
<feature type="domain" description="Phosphate acetyl/butaryl transferase" evidence="5">
    <location>
        <begin position="21"/>
        <end position="328"/>
    </location>
</feature>
<dbReference type="InterPro" id="IPR002505">
    <property type="entry name" value="PTA_PTB"/>
</dbReference>
<keyword evidence="4" id="KW-0012">Acyltransferase</keyword>